<dbReference type="RefSeq" id="WP_182546482.1">
    <property type="nucleotide sequence ID" value="NZ_JACGWZ010000007.1"/>
</dbReference>
<reference evidence="1 2" key="1">
    <citation type="submission" date="2020-07" db="EMBL/GenBank/DDBJ databases">
        <title>Sequencing the genomes of 1000 actinobacteria strains.</title>
        <authorList>
            <person name="Klenk H.-P."/>
        </authorList>
    </citation>
    <scope>NUCLEOTIDE SEQUENCE [LARGE SCALE GENOMIC DNA]</scope>
    <source>
        <strain evidence="1 2">DSM 45975</strain>
    </source>
</reference>
<gene>
    <name evidence="1" type="ORF">FHX42_004717</name>
</gene>
<dbReference type="EMBL" id="JACGWZ010000007">
    <property type="protein sequence ID" value="MBA8827333.1"/>
    <property type="molecule type" value="Genomic_DNA"/>
</dbReference>
<sequence length="232" mass="24624">MADDREPDYYWRDKYGRTRPGYKPKGRGGVAAAAVAIAVAASGGGLGGLGGLGATSTEGAAGSAVSRTVQVRVSKAKRAANKGQRAKAWKRMRLKVKHRRKPRYDPKCAAHSFGQVQGFFVHTPCRSLRRTLVGLADEHGNTGVVSIAWVRMSGGGSAARLKRLDDVQGTGDVHPLAGWALTSRGIRLTGEHYDSRRKRSLLVRAEAAAASGSMDPGLLQGAAEVAKRFPPP</sequence>
<comment type="caution">
    <text evidence="1">The sequence shown here is derived from an EMBL/GenBank/DDBJ whole genome shotgun (WGS) entry which is preliminary data.</text>
</comment>
<accession>A0A839E249</accession>
<dbReference type="Proteomes" id="UP000569329">
    <property type="component" value="Unassembled WGS sequence"/>
</dbReference>
<dbReference type="AlphaFoldDB" id="A0A839E249"/>
<name>A0A839E249_9PSEU</name>
<evidence type="ECO:0000313" key="2">
    <source>
        <dbReference type="Proteomes" id="UP000569329"/>
    </source>
</evidence>
<organism evidence="1 2">
    <name type="scientific">Halosaccharopolyspora lacisalsi</name>
    <dbReference type="NCBI Taxonomy" id="1000566"/>
    <lineage>
        <taxon>Bacteria</taxon>
        <taxon>Bacillati</taxon>
        <taxon>Actinomycetota</taxon>
        <taxon>Actinomycetes</taxon>
        <taxon>Pseudonocardiales</taxon>
        <taxon>Pseudonocardiaceae</taxon>
        <taxon>Halosaccharopolyspora</taxon>
    </lineage>
</organism>
<evidence type="ECO:0000313" key="1">
    <source>
        <dbReference type="EMBL" id="MBA8827333.1"/>
    </source>
</evidence>
<keyword evidence="2" id="KW-1185">Reference proteome</keyword>
<proteinExistence type="predicted"/>
<protein>
    <submittedName>
        <fullName evidence="1">Uncharacterized protein</fullName>
    </submittedName>
</protein>